<feature type="domain" description="Methylguanine DNA methyltransferase ribonuclease-like" evidence="2">
    <location>
        <begin position="1"/>
        <end position="54"/>
    </location>
</feature>
<dbReference type="InterPro" id="IPR008332">
    <property type="entry name" value="MethylG_MeTrfase_N"/>
</dbReference>
<reference evidence="3 4" key="1">
    <citation type="submission" date="2021-05" db="EMBL/GenBank/DDBJ databases">
        <title>Culturable bacteria isolated from Daya Bay.</title>
        <authorList>
            <person name="Zheng W."/>
            <person name="Yu S."/>
            <person name="Huang Y."/>
        </authorList>
    </citation>
    <scope>NUCLEOTIDE SEQUENCE [LARGE SCALE GENOMIC DNA]</scope>
    <source>
        <strain evidence="3 4">DP4N28-5</strain>
    </source>
</reference>
<comment type="caution">
    <text evidence="3">The sequence shown here is derived from an EMBL/GenBank/DDBJ whole genome shotgun (WGS) entry which is preliminary data.</text>
</comment>
<evidence type="ECO:0000313" key="3">
    <source>
        <dbReference type="EMBL" id="MBV7380690.1"/>
    </source>
</evidence>
<dbReference type="Proteomes" id="UP000756530">
    <property type="component" value="Unassembled WGS sequence"/>
</dbReference>
<proteinExistence type="predicted"/>
<keyword evidence="4" id="KW-1185">Reference proteome</keyword>
<dbReference type="PANTHER" id="PTHR10815:SF13">
    <property type="entry name" value="METHYLATED-DNA--PROTEIN-CYSTEINE METHYLTRANSFERASE"/>
    <property type="match status" value="1"/>
</dbReference>
<protein>
    <submittedName>
        <fullName evidence="3">Methylated-DNA--[protein]-cysteine S-methyltransferase</fullName>
    </submittedName>
</protein>
<name>A0ABS6T667_9RHOB</name>
<dbReference type="InterPro" id="IPR001497">
    <property type="entry name" value="MethylDNA_cys_MeTrfase_AS"/>
</dbReference>
<dbReference type="Pfam" id="PF01035">
    <property type="entry name" value="DNA_binding_1"/>
    <property type="match status" value="1"/>
</dbReference>
<feature type="domain" description="Methylated-DNA-[protein]-cysteine S-methyltransferase DNA binding" evidence="1">
    <location>
        <begin position="63"/>
        <end position="140"/>
    </location>
</feature>
<evidence type="ECO:0000313" key="4">
    <source>
        <dbReference type="Proteomes" id="UP000756530"/>
    </source>
</evidence>
<dbReference type="NCBIfam" id="TIGR00589">
    <property type="entry name" value="ogt"/>
    <property type="match status" value="1"/>
</dbReference>
<dbReference type="InterPro" id="IPR014048">
    <property type="entry name" value="MethylDNA_cys_MeTrfase_DNA-bd"/>
</dbReference>
<evidence type="ECO:0000259" key="1">
    <source>
        <dbReference type="Pfam" id="PF01035"/>
    </source>
</evidence>
<evidence type="ECO:0000259" key="2">
    <source>
        <dbReference type="Pfam" id="PF02870"/>
    </source>
</evidence>
<dbReference type="EMBL" id="JAHUZE010000004">
    <property type="protein sequence ID" value="MBV7380690.1"/>
    <property type="molecule type" value="Genomic_DNA"/>
</dbReference>
<gene>
    <name evidence="3" type="ORF">KJP28_17325</name>
</gene>
<dbReference type="Pfam" id="PF02870">
    <property type="entry name" value="Methyltransf_1N"/>
    <property type="match status" value="1"/>
</dbReference>
<accession>A0ABS6T667</accession>
<organism evidence="3 4">
    <name type="scientific">Maritimibacter dapengensis</name>
    <dbReference type="NCBI Taxonomy" id="2836868"/>
    <lineage>
        <taxon>Bacteria</taxon>
        <taxon>Pseudomonadati</taxon>
        <taxon>Pseudomonadota</taxon>
        <taxon>Alphaproteobacteria</taxon>
        <taxon>Rhodobacterales</taxon>
        <taxon>Roseobacteraceae</taxon>
        <taxon>Maritimibacter</taxon>
    </lineage>
</organism>
<dbReference type="PANTHER" id="PTHR10815">
    <property type="entry name" value="METHYLATED-DNA--PROTEIN-CYSTEINE METHYLTRANSFERASE"/>
    <property type="match status" value="1"/>
</dbReference>
<dbReference type="PROSITE" id="PS00374">
    <property type="entry name" value="MGMT"/>
    <property type="match status" value="1"/>
</dbReference>
<dbReference type="CDD" id="cd06445">
    <property type="entry name" value="ATase"/>
    <property type="match status" value="1"/>
</dbReference>
<sequence length="145" mass="15008">MDSPVGRLTVTETDGAITAVDWNGNAQDETELLVAARDQLHQYFGSGSHVIDLPVRVAGSTFLIEICAAMSAIPAGETRTYGEIARNLGVSAQAAGQGCGANPVPIIIPCHRVLGARDLGGYSGAGGIETKVWLLRHEGAAGLLI</sequence>